<sequence>MNLIRSEPSCLCFFHRIANIQVCPSKRGPMITFGKGSPTTPGNSNSSSGLSEPSGSWPLSEESDSALDRPYYNGTRSHLGQQNNMTVESHEQRLHEINTLEWEELLVPNDSQQLVTPQEGKTAGFEQPNQYQMNSHGYCGDGSSNQYNIFNNSSYQITELETIMNSQTMDSGLVPSCGADSSHNLGKDSMQPQDSFGRWMTHIIADSTGSADDQSLGTSISNELQSFESLMSDNHRHSALRQTFSITDVSPASALSTEHTKILVVGFFNEGQLPRAESNLFLACGDSILPVEVVQVGVFCCFLPPQTPGLVNLYLTFDGHKPISQVLNFEFRAPVVSNGTITLENKSNREDFQLQMRLAHLLFSSSKSLSIFSNKLNQNALKEAKAFAQKTSHIFDGWVYLIKMIGDTKCLSPRQRIACLS</sequence>
<evidence type="ECO:0000256" key="2">
    <source>
        <dbReference type="SAM" id="MobiDB-lite"/>
    </source>
</evidence>
<name>A0ABR0CMS5_9LAMI</name>
<evidence type="ECO:0000313" key="3">
    <source>
        <dbReference type="EMBL" id="KAK4478327.1"/>
    </source>
</evidence>
<gene>
    <name evidence="3" type="ORF">RD792_017617</name>
</gene>
<protein>
    <submittedName>
        <fullName evidence="3">Uncharacterized protein</fullName>
    </submittedName>
</protein>
<dbReference type="PANTHER" id="PTHR23335">
    <property type="entry name" value="CALMODULIN-BINDING TRANSCRIPTION ACTIVATOR CAMTA"/>
    <property type="match status" value="1"/>
</dbReference>
<dbReference type="InterPro" id="IPR014756">
    <property type="entry name" value="Ig_E-set"/>
</dbReference>
<keyword evidence="1" id="KW-0040">ANK repeat</keyword>
<comment type="caution">
    <text evidence="3">The sequence shown here is derived from an EMBL/GenBank/DDBJ whole genome shotgun (WGS) entry which is preliminary data.</text>
</comment>
<dbReference type="InterPro" id="IPR013783">
    <property type="entry name" value="Ig-like_fold"/>
</dbReference>
<feature type="compositionally biased region" description="Polar residues" evidence="2">
    <location>
        <begin position="74"/>
        <end position="87"/>
    </location>
</feature>
<dbReference type="PANTHER" id="PTHR23335:SF3">
    <property type="entry name" value="CALMODULIN-BINDING TRANSCRIPTION ACTIVATOR 5"/>
    <property type="match status" value="1"/>
</dbReference>
<feature type="compositionally biased region" description="Low complexity" evidence="2">
    <location>
        <begin position="36"/>
        <end position="60"/>
    </location>
</feature>
<dbReference type="Gene3D" id="2.60.40.10">
    <property type="entry name" value="Immunoglobulins"/>
    <property type="match status" value="1"/>
</dbReference>
<proteinExistence type="predicted"/>
<accession>A0ABR0CMS5</accession>
<dbReference type="Proteomes" id="UP001291926">
    <property type="component" value="Unassembled WGS sequence"/>
</dbReference>
<feature type="region of interest" description="Disordered" evidence="2">
    <location>
        <begin position="33"/>
        <end position="90"/>
    </location>
</feature>
<dbReference type="SUPFAM" id="SSF81296">
    <property type="entry name" value="E set domains"/>
    <property type="match status" value="1"/>
</dbReference>
<dbReference type="EMBL" id="JAYDYQ010002688">
    <property type="protein sequence ID" value="KAK4478327.1"/>
    <property type="molecule type" value="Genomic_DNA"/>
</dbReference>
<organism evidence="3 4">
    <name type="scientific">Penstemon davidsonii</name>
    <dbReference type="NCBI Taxonomy" id="160366"/>
    <lineage>
        <taxon>Eukaryota</taxon>
        <taxon>Viridiplantae</taxon>
        <taxon>Streptophyta</taxon>
        <taxon>Embryophyta</taxon>
        <taxon>Tracheophyta</taxon>
        <taxon>Spermatophyta</taxon>
        <taxon>Magnoliopsida</taxon>
        <taxon>eudicotyledons</taxon>
        <taxon>Gunneridae</taxon>
        <taxon>Pentapetalae</taxon>
        <taxon>asterids</taxon>
        <taxon>lamiids</taxon>
        <taxon>Lamiales</taxon>
        <taxon>Plantaginaceae</taxon>
        <taxon>Cheloneae</taxon>
        <taxon>Penstemon</taxon>
    </lineage>
</organism>
<evidence type="ECO:0000313" key="4">
    <source>
        <dbReference type="Proteomes" id="UP001291926"/>
    </source>
</evidence>
<reference evidence="3 4" key="1">
    <citation type="journal article" date="2023" name="bioRxiv">
        <title>Genome report: Whole genome sequence and annotation of Penstemon davidsonii.</title>
        <authorList>
            <person name="Ostevik K.L."/>
            <person name="Alabady M."/>
            <person name="Zhang M."/>
            <person name="Rausher M.D."/>
        </authorList>
    </citation>
    <scope>NUCLEOTIDE SEQUENCE [LARGE SCALE GENOMIC DNA]</scope>
    <source>
        <strain evidence="3">DNT005</strain>
        <tissue evidence="3">Whole leaf</tissue>
    </source>
</reference>
<evidence type="ECO:0000256" key="1">
    <source>
        <dbReference type="ARBA" id="ARBA00023043"/>
    </source>
</evidence>
<keyword evidence="4" id="KW-1185">Reference proteome</keyword>